<keyword evidence="5" id="KW-1185">Reference proteome</keyword>
<comment type="caution">
    <text evidence="4">The sequence shown here is derived from an EMBL/GenBank/DDBJ whole genome shotgun (WGS) entry which is preliminary data.</text>
</comment>
<evidence type="ECO:0000256" key="1">
    <source>
        <dbReference type="ARBA" id="ARBA00022679"/>
    </source>
</evidence>
<dbReference type="InterPro" id="IPR050832">
    <property type="entry name" value="Bact_Acetyltransf"/>
</dbReference>
<evidence type="ECO:0000259" key="3">
    <source>
        <dbReference type="PROSITE" id="PS51186"/>
    </source>
</evidence>
<dbReference type="InterPro" id="IPR016181">
    <property type="entry name" value="Acyl_CoA_acyltransferase"/>
</dbReference>
<reference evidence="5" key="1">
    <citation type="journal article" date="2019" name="Int. J. Syst. Evol. Microbiol.">
        <title>The Global Catalogue of Microorganisms (GCM) 10K type strain sequencing project: providing services to taxonomists for standard genome sequencing and annotation.</title>
        <authorList>
            <consortium name="The Broad Institute Genomics Platform"/>
            <consortium name="The Broad Institute Genome Sequencing Center for Infectious Disease"/>
            <person name="Wu L."/>
            <person name="Ma J."/>
        </authorList>
    </citation>
    <scope>NUCLEOTIDE SEQUENCE [LARGE SCALE GENOMIC DNA]</scope>
    <source>
        <strain evidence="5">CGMCC 1.15419</strain>
    </source>
</reference>
<evidence type="ECO:0000313" key="5">
    <source>
        <dbReference type="Proteomes" id="UP000640509"/>
    </source>
</evidence>
<dbReference type="SUPFAM" id="SSF55729">
    <property type="entry name" value="Acyl-CoA N-acyltransferases (Nat)"/>
    <property type="match status" value="1"/>
</dbReference>
<evidence type="ECO:0000256" key="2">
    <source>
        <dbReference type="ARBA" id="ARBA00023315"/>
    </source>
</evidence>
<evidence type="ECO:0000313" key="4">
    <source>
        <dbReference type="EMBL" id="GGF78652.1"/>
    </source>
</evidence>
<dbReference type="EMBL" id="BMIV01000020">
    <property type="protein sequence ID" value="GGF78652.1"/>
    <property type="molecule type" value="Genomic_DNA"/>
</dbReference>
<name>A0ABQ1VN78_9RHOB</name>
<dbReference type="PROSITE" id="PS51186">
    <property type="entry name" value="GNAT"/>
    <property type="match status" value="1"/>
</dbReference>
<dbReference type="Gene3D" id="3.40.630.30">
    <property type="match status" value="1"/>
</dbReference>
<sequence>MSVTVRPLCPADETQWRALWKAYLEFYETSVSDQVYATTFGRLVDPTLSTQFGLIAEANGHAIGLVHAILHPHNWRVEDVCYLQDLYVVPEARGTGAGRALIEAVYAAADDNGTPSVYWLTQDTNTSARQLYDRVAKVTPFIKYQR</sequence>
<keyword evidence="2" id="KW-0012">Acyltransferase</keyword>
<protein>
    <submittedName>
        <fullName evidence="4">GCN5 family N-acetyltransferase</fullName>
    </submittedName>
</protein>
<dbReference type="CDD" id="cd04301">
    <property type="entry name" value="NAT_SF"/>
    <property type="match status" value="1"/>
</dbReference>
<organism evidence="4 5">
    <name type="scientific">Paracoccus acridae</name>
    <dbReference type="NCBI Taxonomy" id="1795310"/>
    <lineage>
        <taxon>Bacteria</taxon>
        <taxon>Pseudomonadati</taxon>
        <taxon>Pseudomonadota</taxon>
        <taxon>Alphaproteobacteria</taxon>
        <taxon>Rhodobacterales</taxon>
        <taxon>Paracoccaceae</taxon>
        <taxon>Paracoccus</taxon>
    </lineage>
</organism>
<feature type="domain" description="N-acetyltransferase" evidence="3">
    <location>
        <begin position="3"/>
        <end position="146"/>
    </location>
</feature>
<dbReference type="InterPro" id="IPR000182">
    <property type="entry name" value="GNAT_dom"/>
</dbReference>
<accession>A0ABQ1VN78</accession>
<dbReference type="PANTHER" id="PTHR43877">
    <property type="entry name" value="AMINOALKYLPHOSPHONATE N-ACETYLTRANSFERASE-RELATED-RELATED"/>
    <property type="match status" value="1"/>
</dbReference>
<dbReference type="RefSeq" id="WP_188716738.1">
    <property type="nucleotide sequence ID" value="NZ_BMIV01000020.1"/>
</dbReference>
<keyword evidence="1" id="KW-0808">Transferase</keyword>
<dbReference type="Pfam" id="PF00583">
    <property type="entry name" value="Acetyltransf_1"/>
    <property type="match status" value="1"/>
</dbReference>
<dbReference type="Proteomes" id="UP000640509">
    <property type="component" value="Unassembled WGS sequence"/>
</dbReference>
<proteinExistence type="predicted"/>
<gene>
    <name evidence="4" type="ORF">GCM10011402_34080</name>
</gene>